<organism evidence="4 5">
    <name type="scientific">Rhododendron simsii</name>
    <name type="common">Sims's rhododendron</name>
    <dbReference type="NCBI Taxonomy" id="118357"/>
    <lineage>
        <taxon>Eukaryota</taxon>
        <taxon>Viridiplantae</taxon>
        <taxon>Streptophyta</taxon>
        <taxon>Embryophyta</taxon>
        <taxon>Tracheophyta</taxon>
        <taxon>Spermatophyta</taxon>
        <taxon>Magnoliopsida</taxon>
        <taxon>eudicotyledons</taxon>
        <taxon>Gunneridae</taxon>
        <taxon>Pentapetalae</taxon>
        <taxon>asterids</taxon>
        <taxon>Ericales</taxon>
        <taxon>Ericaceae</taxon>
        <taxon>Ericoideae</taxon>
        <taxon>Rhodoreae</taxon>
        <taxon>Rhododendron</taxon>
    </lineage>
</organism>
<dbReference type="InterPro" id="IPR001878">
    <property type="entry name" value="Znf_CCHC"/>
</dbReference>
<evidence type="ECO:0000256" key="2">
    <source>
        <dbReference type="SAM" id="MobiDB-lite"/>
    </source>
</evidence>
<dbReference type="PROSITE" id="PS50158">
    <property type="entry name" value="ZF_CCHC"/>
    <property type="match status" value="1"/>
</dbReference>
<evidence type="ECO:0000313" key="5">
    <source>
        <dbReference type="Proteomes" id="UP000626092"/>
    </source>
</evidence>
<feature type="region of interest" description="Disordered" evidence="2">
    <location>
        <begin position="380"/>
        <end position="412"/>
    </location>
</feature>
<reference evidence="4" key="1">
    <citation type="submission" date="2019-11" db="EMBL/GenBank/DDBJ databases">
        <authorList>
            <person name="Liu Y."/>
            <person name="Hou J."/>
            <person name="Li T.-Q."/>
            <person name="Guan C.-H."/>
            <person name="Wu X."/>
            <person name="Wu H.-Z."/>
            <person name="Ling F."/>
            <person name="Zhang R."/>
            <person name="Shi X.-G."/>
            <person name="Ren J.-P."/>
            <person name="Chen E.-F."/>
            <person name="Sun J.-M."/>
        </authorList>
    </citation>
    <scope>NUCLEOTIDE SEQUENCE</scope>
    <source>
        <strain evidence="4">Adult_tree_wgs_1</strain>
        <tissue evidence="4">Leaves</tissue>
    </source>
</reference>
<proteinExistence type="predicted"/>
<dbReference type="AlphaFoldDB" id="A0A834L3S6"/>
<dbReference type="PANTHER" id="PTHR35317">
    <property type="entry name" value="OS04G0629600 PROTEIN"/>
    <property type="match status" value="1"/>
</dbReference>
<dbReference type="Pfam" id="PF14223">
    <property type="entry name" value="Retrotran_gag_2"/>
    <property type="match status" value="1"/>
</dbReference>
<dbReference type="EMBL" id="WJXA01000501">
    <property type="protein sequence ID" value="KAF7112444.1"/>
    <property type="molecule type" value="Genomic_DNA"/>
</dbReference>
<dbReference type="PANTHER" id="PTHR35317:SF37">
    <property type="entry name" value="DUF4219 DOMAIN-CONTAINING PROTEIN"/>
    <property type="match status" value="1"/>
</dbReference>
<comment type="caution">
    <text evidence="4">The sequence shown here is derived from an EMBL/GenBank/DDBJ whole genome shotgun (WGS) entry which is preliminary data.</text>
</comment>
<keyword evidence="1" id="KW-0479">Metal-binding</keyword>
<keyword evidence="1" id="KW-0863">Zinc-finger</keyword>
<sequence length="412" mass="46293">MAAENFVQPSIPRFDGHCDHWSMLMENFLRSKEYWTLMETGFVEPAIDRTILETILTKNTSKQIWDAMKQKYLGNAKPTESVEGYFSRTLTIANKMRTSGEKMEEITVIEKVLRSMTKKFDHVVCSIEESKDLDLQHLTNNPSSQQKGCGHGKGGSSTNNKDQGRGRERDDKHGGDQESKPIDKSKVKCFRCNRFGHYRSECRTKMHKGKGAKSNFAEEDEISLLMACNVAEETRQSMWYLDTGSSNHMCGNKSIFSELDESYRSSVKFGDGSTISVMGKGSVQIQTSKSSHQTISNVFYIPGLKSNLLSVGQLQEKGYEIIIKDGVCRIQDPMKGLITQVKAGSSSIPYIPVSLDNDAEESHPQQTLGDQIIGWQQPASLGQPATMSKEDNSESSTMTRPERSRRRPTWIL</sequence>
<protein>
    <recommendedName>
        <fullName evidence="3">CCHC-type domain-containing protein</fullName>
    </recommendedName>
</protein>
<dbReference type="OrthoDB" id="2013098at2759"/>
<dbReference type="Pfam" id="PF22936">
    <property type="entry name" value="Pol_BBD"/>
    <property type="match status" value="1"/>
</dbReference>
<feature type="region of interest" description="Disordered" evidence="2">
    <location>
        <begin position="136"/>
        <end position="181"/>
    </location>
</feature>
<feature type="compositionally biased region" description="Polar residues" evidence="2">
    <location>
        <begin position="137"/>
        <end position="147"/>
    </location>
</feature>
<keyword evidence="5" id="KW-1185">Reference proteome</keyword>
<keyword evidence="1" id="KW-0862">Zinc</keyword>
<dbReference type="Proteomes" id="UP000626092">
    <property type="component" value="Unassembled WGS sequence"/>
</dbReference>
<evidence type="ECO:0000313" key="4">
    <source>
        <dbReference type="EMBL" id="KAF7112444.1"/>
    </source>
</evidence>
<name>A0A834L3S6_RHOSS</name>
<gene>
    <name evidence="4" type="ORF">RHSIM_RhsimUnG0229000</name>
</gene>
<dbReference type="GO" id="GO:0008270">
    <property type="term" value="F:zinc ion binding"/>
    <property type="evidence" value="ECO:0007669"/>
    <property type="project" value="UniProtKB-KW"/>
</dbReference>
<accession>A0A834L3S6</accession>
<feature type="compositionally biased region" description="Basic residues" evidence="2">
    <location>
        <begin position="403"/>
        <end position="412"/>
    </location>
</feature>
<dbReference type="InterPro" id="IPR036875">
    <property type="entry name" value="Znf_CCHC_sf"/>
</dbReference>
<evidence type="ECO:0000259" key="3">
    <source>
        <dbReference type="PROSITE" id="PS50158"/>
    </source>
</evidence>
<evidence type="ECO:0000256" key="1">
    <source>
        <dbReference type="PROSITE-ProRule" id="PRU00047"/>
    </source>
</evidence>
<dbReference type="GO" id="GO:0003676">
    <property type="term" value="F:nucleic acid binding"/>
    <property type="evidence" value="ECO:0007669"/>
    <property type="project" value="InterPro"/>
</dbReference>
<feature type="domain" description="CCHC-type" evidence="3">
    <location>
        <begin position="188"/>
        <end position="203"/>
    </location>
</feature>
<dbReference type="InterPro" id="IPR054722">
    <property type="entry name" value="PolX-like_BBD"/>
</dbReference>
<dbReference type="SUPFAM" id="SSF57756">
    <property type="entry name" value="Retrovirus zinc finger-like domains"/>
    <property type="match status" value="1"/>
</dbReference>
<dbReference type="SMART" id="SM00343">
    <property type="entry name" value="ZnF_C2HC"/>
    <property type="match status" value="1"/>
</dbReference>
<feature type="compositionally biased region" description="Basic and acidic residues" evidence="2">
    <location>
        <begin position="162"/>
        <end position="181"/>
    </location>
</feature>